<dbReference type="AlphaFoldDB" id="Q4CXB7"/>
<keyword evidence="1" id="KW-1133">Transmembrane helix</keyword>
<evidence type="ECO:0000256" key="1">
    <source>
        <dbReference type="SAM" id="Phobius"/>
    </source>
</evidence>
<evidence type="ECO:0000259" key="3">
    <source>
        <dbReference type="SMART" id="SM00651"/>
    </source>
</evidence>
<accession>Q4CXB7</accession>
<dbReference type="Proteomes" id="UP000002296">
    <property type="component" value="Unassembled WGS sequence"/>
</dbReference>
<feature type="signal peptide" evidence="2">
    <location>
        <begin position="1"/>
        <end position="26"/>
    </location>
</feature>
<dbReference type="InterPro" id="IPR010920">
    <property type="entry name" value="LSM_dom_sf"/>
</dbReference>
<dbReference type="KEGG" id="tcr:503617.15"/>
<proteinExistence type="predicted"/>
<organism evidence="4 5">
    <name type="scientific">Trypanosoma cruzi (strain CL Brener)</name>
    <dbReference type="NCBI Taxonomy" id="353153"/>
    <lineage>
        <taxon>Eukaryota</taxon>
        <taxon>Discoba</taxon>
        <taxon>Euglenozoa</taxon>
        <taxon>Kinetoplastea</taxon>
        <taxon>Metakinetoplastina</taxon>
        <taxon>Trypanosomatida</taxon>
        <taxon>Trypanosomatidae</taxon>
        <taxon>Trypanosoma</taxon>
        <taxon>Schizotrypanum</taxon>
    </lineage>
</organism>
<feature type="chain" id="PRO_5004236151" evidence="2">
    <location>
        <begin position="27"/>
        <end position="163"/>
    </location>
</feature>
<dbReference type="GeneID" id="3536872"/>
<reference evidence="4 5" key="1">
    <citation type="journal article" date="2005" name="Science">
        <title>The genome sequence of Trypanosoma cruzi, etiologic agent of Chagas disease.</title>
        <authorList>
            <person name="El-Sayed N.M."/>
            <person name="Myler P.J."/>
            <person name="Bartholomeu D.C."/>
            <person name="Nilsson D."/>
            <person name="Aggarwal G."/>
            <person name="Tran A.N."/>
            <person name="Ghedin E."/>
            <person name="Worthey E.A."/>
            <person name="Delcher A.L."/>
            <person name="Blandin G."/>
            <person name="Westenberger S.J."/>
            <person name="Caler E."/>
            <person name="Cerqueira G.C."/>
            <person name="Branche C."/>
            <person name="Haas B."/>
            <person name="Anupama A."/>
            <person name="Arner E."/>
            <person name="Aslund L."/>
            <person name="Attipoe P."/>
            <person name="Bontempi E."/>
            <person name="Bringaud F."/>
            <person name="Burton P."/>
            <person name="Cadag E."/>
            <person name="Campbell D.A."/>
            <person name="Carrington M."/>
            <person name="Crabtree J."/>
            <person name="Darban H."/>
            <person name="da Silveira J.F."/>
            <person name="de Jong P."/>
            <person name="Edwards K."/>
            <person name="Englund P.T."/>
            <person name="Fazelina G."/>
            <person name="Feldblyum T."/>
            <person name="Ferella M."/>
            <person name="Frasch A.C."/>
            <person name="Gull K."/>
            <person name="Horn D."/>
            <person name="Hou L."/>
            <person name="Huang Y."/>
            <person name="Kindlund E."/>
            <person name="Klingbeil M."/>
            <person name="Kluge S."/>
            <person name="Koo H."/>
            <person name="Lacerda D."/>
            <person name="Levin M.J."/>
            <person name="Lorenzi H."/>
            <person name="Louie T."/>
            <person name="Machado C.R."/>
            <person name="McCulloch R."/>
            <person name="McKenna A."/>
            <person name="Mizuno Y."/>
            <person name="Mottram J.C."/>
            <person name="Nelson S."/>
            <person name="Ochaya S."/>
            <person name="Osoegawa K."/>
            <person name="Pai G."/>
            <person name="Parsons M."/>
            <person name="Pentony M."/>
            <person name="Pettersson U."/>
            <person name="Pop M."/>
            <person name="Ramirez J.L."/>
            <person name="Rinta J."/>
            <person name="Robertson L."/>
            <person name="Salzberg S.L."/>
            <person name="Sanchez D.O."/>
            <person name="Seyler A."/>
            <person name="Sharma R."/>
            <person name="Shetty J."/>
            <person name="Simpson A.J."/>
            <person name="Sisk E."/>
            <person name="Tammi M.T."/>
            <person name="Tarleton R."/>
            <person name="Teixeira S."/>
            <person name="Van Aken S."/>
            <person name="Vogt C."/>
            <person name="Ward P.N."/>
            <person name="Wickstead B."/>
            <person name="Wortman J."/>
            <person name="White O."/>
            <person name="Fraser C.M."/>
            <person name="Stuart K.D."/>
            <person name="Andersson B."/>
        </authorList>
    </citation>
    <scope>NUCLEOTIDE SEQUENCE [LARGE SCALE GENOMIC DNA]</scope>
    <source>
        <strain evidence="4 5">CL Brener</strain>
    </source>
</reference>
<dbReference type="Gene3D" id="2.30.30.100">
    <property type="match status" value="1"/>
</dbReference>
<dbReference type="InParanoid" id="Q4CXB7"/>
<feature type="transmembrane region" description="Helical" evidence="1">
    <location>
        <begin position="59"/>
        <end position="78"/>
    </location>
</feature>
<gene>
    <name evidence="4" type="ORF">Tc00.1047053503617.15</name>
</gene>
<keyword evidence="1" id="KW-0812">Transmembrane</keyword>
<dbReference type="EMBL" id="AAHK01001554">
    <property type="protein sequence ID" value="EAN84919.1"/>
    <property type="molecule type" value="Genomic_DNA"/>
</dbReference>
<protein>
    <submittedName>
        <fullName evidence="4">U6 snRNA-associated Sm-like protein LSm3p</fullName>
    </submittedName>
</protein>
<dbReference type="InterPro" id="IPR001163">
    <property type="entry name" value="Sm_dom_euk/arc"/>
</dbReference>
<dbReference type="PaxDb" id="353153-Q4CXB7"/>
<sequence length="163" mass="18395">MAFREPSGDGQFLFFFLLLALHASQAVKVEEPTFRYLLIALGVSLLNIIFLFYFLAVKFVVVVVLCVFFFSFLFFFFFSNRREMDPFAFIVQGLEKPVRVHTVSNETVDGTLLAVDDHCNVMLRGWKVVGDDTKGVEGPASSSLLAPIRFIRGAQIKTITLVQ</sequence>
<dbReference type="SUPFAM" id="SSF50182">
    <property type="entry name" value="Sm-like ribonucleoproteins"/>
    <property type="match status" value="1"/>
</dbReference>
<dbReference type="SMART" id="SM00651">
    <property type="entry name" value="Sm"/>
    <property type="match status" value="1"/>
</dbReference>
<keyword evidence="1" id="KW-0472">Membrane</keyword>
<keyword evidence="2" id="KW-0732">Signal</keyword>
<evidence type="ECO:0000313" key="5">
    <source>
        <dbReference type="Proteomes" id="UP000002296"/>
    </source>
</evidence>
<evidence type="ECO:0000256" key="2">
    <source>
        <dbReference type="SAM" id="SignalP"/>
    </source>
</evidence>
<feature type="domain" description="Sm" evidence="3">
    <location>
        <begin position="88"/>
        <end position="161"/>
    </location>
</feature>
<name>Q4CXB7_TRYCC</name>
<keyword evidence="5" id="KW-1185">Reference proteome</keyword>
<comment type="caution">
    <text evidence="4">The sequence shown here is derived from an EMBL/GenBank/DDBJ whole genome shotgun (WGS) entry which is preliminary data.</text>
</comment>
<evidence type="ECO:0000313" key="4">
    <source>
        <dbReference type="EMBL" id="EAN84919.1"/>
    </source>
</evidence>
<dbReference type="RefSeq" id="XP_806770.1">
    <property type="nucleotide sequence ID" value="XM_801677.1"/>
</dbReference>
<dbReference type="Pfam" id="PF01423">
    <property type="entry name" value="LSM"/>
    <property type="match status" value="1"/>
</dbReference>
<feature type="transmembrane region" description="Helical" evidence="1">
    <location>
        <begin position="36"/>
        <end position="54"/>
    </location>
</feature>
<dbReference type="SMR" id="Q4CXB7"/>